<protein>
    <submittedName>
        <fullName evidence="1">Uncharacterized protein</fullName>
    </submittedName>
</protein>
<dbReference type="RefSeq" id="XP_041230344.1">
    <property type="nucleotide sequence ID" value="XM_041373144.1"/>
</dbReference>
<keyword evidence="2" id="KW-1185">Reference proteome</keyword>
<proteinExistence type="predicted"/>
<evidence type="ECO:0000313" key="1">
    <source>
        <dbReference type="EMBL" id="KAG1904769.1"/>
    </source>
</evidence>
<reference evidence="1" key="1">
    <citation type="journal article" date="2020" name="New Phytol.">
        <title>Comparative genomics reveals dynamic genome evolution in host specialist ectomycorrhizal fungi.</title>
        <authorList>
            <person name="Lofgren L.A."/>
            <person name="Nguyen N.H."/>
            <person name="Vilgalys R."/>
            <person name="Ruytinx J."/>
            <person name="Liao H.L."/>
            <person name="Branco S."/>
            <person name="Kuo A."/>
            <person name="LaButti K."/>
            <person name="Lipzen A."/>
            <person name="Andreopoulos W."/>
            <person name="Pangilinan J."/>
            <person name="Riley R."/>
            <person name="Hundley H."/>
            <person name="Na H."/>
            <person name="Barry K."/>
            <person name="Grigoriev I.V."/>
            <person name="Stajich J.E."/>
            <person name="Kennedy P.G."/>
        </authorList>
    </citation>
    <scope>NUCLEOTIDE SEQUENCE</scope>
    <source>
        <strain evidence="1">FC203</strain>
    </source>
</reference>
<dbReference type="AlphaFoldDB" id="A0AAD4HRE4"/>
<comment type="caution">
    <text evidence="1">The sequence shown here is derived from an EMBL/GenBank/DDBJ whole genome shotgun (WGS) entry which is preliminary data.</text>
</comment>
<sequence>MPICHELDIFFLSYLAMHAGIPTTDSLIHLAPYILISFRAWYAVSVLHSSSGNTRNLIQAHANLTLQAKMHLTTQSTRGVVYPPTFRNPSPPCLSKSLKASMWTGSTYNLPRPHTIRVHHPAADLCVCKRRFLAQLSRQAWILPPQLEEQTDVSTNVPAHRTRDTLFRGTYGQVMVALKAAGLIATPCMEGDIAGCYAFGRAFCCT</sequence>
<name>A0AAD4HRE4_9AGAM</name>
<gene>
    <name evidence="1" type="ORF">F5891DRAFT_757587</name>
</gene>
<dbReference type="Proteomes" id="UP001195769">
    <property type="component" value="Unassembled WGS sequence"/>
</dbReference>
<evidence type="ECO:0000313" key="2">
    <source>
        <dbReference type="Proteomes" id="UP001195769"/>
    </source>
</evidence>
<dbReference type="GeneID" id="64667442"/>
<organism evidence="1 2">
    <name type="scientific">Suillus fuscotomentosus</name>
    <dbReference type="NCBI Taxonomy" id="1912939"/>
    <lineage>
        <taxon>Eukaryota</taxon>
        <taxon>Fungi</taxon>
        <taxon>Dikarya</taxon>
        <taxon>Basidiomycota</taxon>
        <taxon>Agaricomycotina</taxon>
        <taxon>Agaricomycetes</taxon>
        <taxon>Agaricomycetidae</taxon>
        <taxon>Boletales</taxon>
        <taxon>Suillineae</taxon>
        <taxon>Suillaceae</taxon>
        <taxon>Suillus</taxon>
    </lineage>
</organism>
<accession>A0AAD4HRE4</accession>
<dbReference type="EMBL" id="JABBWK010000009">
    <property type="protein sequence ID" value="KAG1904769.1"/>
    <property type="molecule type" value="Genomic_DNA"/>
</dbReference>